<name>A0A1I6U9C7_9BACL</name>
<evidence type="ECO:0000256" key="1">
    <source>
        <dbReference type="SAM" id="Phobius"/>
    </source>
</evidence>
<evidence type="ECO:0000313" key="3">
    <source>
        <dbReference type="Proteomes" id="UP000198660"/>
    </source>
</evidence>
<accession>A0A1I6U9C7</accession>
<dbReference type="AlphaFoldDB" id="A0A1I6U9C7"/>
<evidence type="ECO:0000313" key="2">
    <source>
        <dbReference type="EMBL" id="SFS98015.1"/>
    </source>
</evidence>
<dbReference type="EMBL" id="FPAA01000014">
    <property type="protein sequence ID" value="SFS98015.1"/>
    <property type="molecule type" value="Genomic_DNA"/>
</dbReference>
<organism evidence="2 3">
    <name type="scientific">Marininema halotolerans</name>
    <dbReference type="NCBI Taxonomy" id="1155944"/>
    <lineage>
        <taxon>Bacteria</taxon>
        <taxon>Bacillati</taxon>
        <taxon>Bacillota</taxon>
        <taxon>Bacilli</taxon>
        <taxon>Bacillales</taxon>
        <taxon>Thermoactinomycetaceae</taxon>
        <taxon>Marininema</taxon>
    </lineage>
</organism>
<keyword evidence="3" id="KW-1185">Reference proteome</keyword>
<dbReference type="Proteomes" id="UP000198660">
    <property type="component" value="Unassembled WGS sequence"/>
</dbReference>
<sequence>MILNISLIGGVFTDIIISIMNIIVNKRVNLPSHLNIFIHLYLKPSDSIRSFLYISFFNYLSNIKINKKYIYSDQ</sequence>
<proteinExistence type="predicted"/>
<reference evidence="3" key="1">
    <citation type="submission" date="2016-10" db="EMBL/GenBank/DDBJ databases">
        <authorList>
            <person name="Varghese N."/>
            <person name="Submissions S."/>
        </authorList>
    </citation>
    <scope>NUCLEOTIDE SEQUENCE [LARGE SCALE GENOMIC DNA]</scope>
    <source>
        <strain evidence="3">DSM 45789</strain>
    </source>
</reference>
<keyword evidence="1" id="KW-1133">Transmembrane helix</keyword>
<protein>
    <submittedName>
        <fullName evidence="2">Uncharacterized protein</fullName>
    </submittedName>
</protein>
<gene>
    <name evidence="2" type="ORF">SAMN05444972_11466</name>
</gene>
<keyword evidence="1" id="KW-0472">Membrane</keyword>
<feature type="transmembrane region" description="Helical" evidence="1">
    <location>
        <begin position="6"/>
        <end position="24"/>
    </location>
</feature>
<keyword evidence="1" id="KW-0812">Transmembrane</keyword>